<sequence>MCDELIKQLKILMLVMWVQLQCTENRVNVQDRLTTLLVKLAHLEVGKGHSEETKNKGNSKVRLPKLQLPVFIGNLQE</sequence>
<evidence type="ECO:0000256" key="1">
    <source>
        <dbReference type="SAM" id="SignalP"/>
    </source>
</evidence>
<proteinExistence type="predicted"/>
<reference evidence="2 3" key="1">
    <citation type="submission" date="2023-02" db="EMBL/GenBank/DDBJ databases">
        <title>LHISI_Scaffold_Assembly.</title>
        <authorList>
            <person name="Stuart O.P."/>
            <person name="Cleave R."/>
            <person name="Magrath M.J.L."/>
            <person name="Mikheyev A.S."/>
        </authorList>
    </citation>
    <scope>NUCLEOTIDE SEQUENCE [LARGE SCALE GENOMIC DNA]</scope>
    <source>
        <strain evidence="2">Daus_M_001</strain>
        <tissue evidence="2">Leg muscle</tissue>
    </source>
</reference>
<protein>
    <submittedName>
        <fullName evidence="2">Uncharacterized protein</fullName>
    </submittedName>
</protein>
<organism evidence="2 3">
    <name type="scientific">Dryococelus australis</name>
    <dbReference type="NCBI Taxonomy" id="614101"/>
    <lineage>
        <taxon>Eukaryota</taxon>
        <taxon>Metazoa</taxon>
        <taxon>Ecdysozoa</taxon>
        <taxon>Arthropoda</taxon>
        <taxon>Hexapoda</taxon>
        <taxon>Insecta</taxon>
        <taxon>Pterygota</taxon>
        <taxon>Neoptera</taxon>
        <taxon>Polyneoptera</taxon>
        <taxon>Phasmatodea</taxon>
        <taxon>Verophasmatodea</taxon>
        <taxon>Anareolatae</taxon>
        <taxon>Phasmatidae</taxon>
        <taxon>Eurycanthinae</taxon>
        <taxon>Dryococelus</taxon>
    </lineage>
</organism>
<evidence type="ECO:0000313" key="3">
    <source>
        <dbReference type="Proteomes" id="UP001159363"/>
    </source>
</evidence>
<accession>A0ABQ9IGU1</accession>
<dbReference type="EMBL" id="JARBHB010000001">
    <property type="protein sequence ID" value="KAJ8895687.1"/>
    <property type="molecule type" value="Genomic_DNA"/>
</dbReference>
<evidence type="ECO:0000313" key="2">
    <source>
        <dbReference type="EMBL" id="KAJ8895687.1"/>
    </source>
</evidence>
<dbReference type="Proteomes" id="UP001159363">
    <property type="component" value="Chromosome 1"/>
</dbReference>
<feature type="chain" id="PRO_5046616944" evidence="1">
    <location>
        <begin position="26"/>
        <end position="77"/>
    </location>
</feature>
<feature type="signal peptide" evidence="1">
    <location>
        <begin position="1"/>
        <end position="25"/>
    </location>
</feature>
<name>A0ABQ9IGU1_9NEOP</name>
<gene>
    <name evidence="2" type="ORF">PR048_001023</name>
</gene>
<keyword evidence="3" id="KW-1185">Reference proteome</keyword>
<keyword evidence="1" id="KW-0732">Signal</keyword>
<comment type="caution">
    <text evidence="2">The sequence shown here is derived from an EMBL/GenBank/DDBJ whole genome shotgun (WGS) entry which is preliminary data.</text>
</comment>